<dbReference type="PROSITE" id="PS50043">
    <property type="entry name" value="HTH_LUXR_2"/>
    <property type="match status" value="1"/>
</dbReference>
<evidence type="ECO:0000256" key="3">
    <source>
        <dbReference type="ARBA" id="ARBA00023163"/>
    </source>
</evidence>
<dbReference type="Proteomes" id="UP000658127">
    <property type="component" value="Unassembled WGS sequence"/>
</dbReference>
<gene>
    <name evidence="5" type="ORF">GCM10011610_22670</name>
</gene>
<dbReference type="Pfam" id="PF25873">
    <property type="entry name" value="WHD_MalT"/>
    <property type="match status" value="1"/>
</dbReference>
<organism evidence="5 6">
    <name type="scientific">Nocardia rhizosphaerihabitans</name>
    <dbReference type="NCBI Taxonomy" id="1691570"/>
    <lineage>
        <taxon>Bacteria</taxon>
        <taxon>Bacillati</taxon>
        <taxon>Actinomycetota</taxon>
        <taxon>Actinomycetes</taxon>
        <taxon>Mycobacteriales</taxon>
        <taxon>Nocardiaceae</taxon>
        <taxon>Nocardia</taxon>
    </lineage>
</organism>
<dbReference type="InterPro" id="IPR011990">
    <property type="entry name" value="TPR-like_helical_dom_sf"/>
</dbReference>
<sequence>MATSYRAIAECPSDVDASIPELSFASVRSAEINARLDRAGAAPGHTVLVSGPAGSGKTVALVDWVTRSRRLRSAAVGWLTVTDRLADSGDLIPAIAQILDPSADVVADGALRTPVDQAADLVDAMTITLDRSVLVIDDAHLLTDPLQLAGLEYLLGHLPATVTVLIAGRFDPPLRWHALELAGKLTRIGVAELTLSPERIAQLFIQHGCRLDNAELAMVHTLTRGWAALVRIAAIYLAANAEDRDTALTTLARPSHAVADFLVAELMQSLPARTLEFLLVTAIPSRFSLPLAEELAGEDAARIIDELLRANFPMHTVAHAGELWHTYHPLLRAYLLAEATHTRADRLPAVHRRVAEWFGAAAMPGPALDHVLAEPGAPGLVPFLRDWGLRMVLDGTGHLLLAALEHVPELAEDTFVRLLRAAVAVEAGEIATAEVYLEAAHVGPEQVSQLVPVGWTEALDRAVSAGVAVLVGDSASMSWPLPAVTGQPDLDCYAAMHCGSAQISGGEIDSGTAALRHAIVHAEETGLGRVAVRARTASAIAAGHAGRVGELRALADAAIDCADNYDLTHSPEAAFARVIAAYGAYHQGESVELPQPGLPGGPLVEATAPAPVRQAAVMTGVLMFDAAPDRAAAATALCKQVHRLLDDAPALLGIGALVTDVLWVLLRLQARADAQHLVDHAARVLGPTPQTAVADAGMAVYTHRPAAALTLLEPLLSGPPQLNTRSLVAAWLLVGVAADRLDRPRKVDDAFEQALALACGERLIRPFLDVPGAAEVLDRLGGRFGRFDAFVDLVRSHRTPAADAPQLTETELAVLRQLPSGMTAATIAANMGVSVNTVKTHLRGIYQKLGVNARAEAITNARRVGLI</sequence>
<dbReference type="PRINTS" id="PR00038">
    <property type="entry name" value="HTHLUXR"/>
</dbReference>
<reference evidence="6" key="1">
    <citation type="journal article" date="2019" name="Int. J. Syst. Evol. Microbiol.">
        <title>The Global Catalogue of Microorganisms (GCM) 10K type strain sequencing project: providing services to taxonomists for standard genome sequencing and annotation.</title>
        <authorList>
            <consortium name="The Broad Institute Genomics Platform"/>
            <consortium name="The Broad Institute Genome Sequencing Center for Infectious Disease"/>
            <person name="Wu L."/>
            <person name="Ma J."/>
        </authorList>
    </citation>
    <scope>NUCLEOTIDE SEQUENCE [LARGE SCALE GENOMIC DNA]</scope>
    <source>
        <strain evidence="6">CGMCC 4.7329</strain>
    </source>
</reference>
<feature type="domain" description="HTH luxR-type" evidence="4">
    <location>
        <begin position="800"/>
        <end position="865"/>
    </location>
</feature>
<dbReference type="Pfam" id="PF00196">
    <property type="entry name" value="GerE"/>
    <property type="match status" value="1"/>
</dbReference>
<dbReference type="PANTHER" id="PTHR44688">
    <property type="entry name" value="DNA-BINDING TRANSCRIPTIONAL ACTIVATOR DEVR_DOSR"/>
    <property type="match status" value="1"/>
</dbReference>
<name>A0ABQ2KBM4_9NOCA</name>
<accession>A0ABQ2KBM4</accession>
<dbReference type="Gene3D" id="1.25.40.10">
    <property type="entry name" value="Tetratricopeptide repeat domain"/>
    <property type="match status" value="1"/>
</dbReference>
<evidence type="ECO:0000313" key="6">
    <source>
        <dbReference type="Proteomes" id="UP000658127"/>
    </source>
</evidence>
<evidence type="ECO:0000259" key="4">
    <source>
        <dbReference type="PROSITE" id="PS50043"/>
    </source>
</evidence>
<evidence type="ECO:0000313" key="5">
    <source>
        <dbReference type="EMBL" id="GGN76804.1"/>
    </source>
</evidence>
<dbReference type="InterPro" id="IPR027417">
    <property type="entry name" value="P-loop_NTPase"/>
</dbReference>
<dbReference type="EMBL" id="BMNE01000002">
    <property type="protein sequence ID" value="GGN76804.1"/>
    <property type="molecule type" value="Genomic_DNA"/>
</dbReference>
<protein>
    <submittedName>
        <fullName evidence="5">Helix-turn-helix transcriptional regulator</fullName>
    </submittedName>
</protein>
<keyword evidence="1" id="KW-0805">Transcription regulation</keyword>
<dbReference type="InterPro" id="IPR036388">
    <property type="entry name" value="WH-like_DNA-bd_sf"/>
</dbReference>
<keyword evidence="6" id="KW-1185">Reference proteome</keyword>
<keyword evidence="3" id="KW-0804">Transcription</keyword>
<dbReference type="SUPFAM" id="SSF52540">
    <property type="entry name" value="P-loop containing nucleoside triphosphate hydrolases"/>
    <property type="match status" value="1"/>
</dbReference>
<dbReference type="PANTHER" id="PTHR44688:SF25">
    <property type="entry name" value="HTH LUXR-TYPE DOMAIN-CONTAINING PROTEIN"/>
    <property type="match status" value="1"/>
</dbReference>
<evidence type="ECO:0000256" key="2">
    <source>
        <dbReference type="ARBA" id="ARBA00023125"/>
    </source>
</evidence>
<comment type="caution">
    <text evidence="5">The sequence shown here is derived from an EMBL/GenBank/DDBJ whole genome shotgun (WGS) entry which is preliminary data.</text>
</comment>
<proteinExistence type="predicted"/>
<dbReference type="InterPro" id="IPR000792">
    <property type="entry name" value="Tscrpt_reg_LuxR_C"/>
</dbReference>
<dbReference type="RefSeq" id="WP_189026770.1">
    <property type="nucleotide sequence ID" value="NZ_BMNE01000002.1"/>
</dbReference>
<evidence type="ECO:0000256" key="1">
    <source>
        <dbReference type="ARBA" id="ARBA00023015"/>
    </source>
</evidence>
<dbReference type="InterPro" id="IPR059106">
    <property type="entry name" value="WHD_MalT"/>
</dbReference>
<dbReference type="CDD" id="cd06170">
    <property type="entry name" value="LuxR_C_like"/>
    <property type="match status" value="1"/>
</dbReference>
<dbReference type="SMART" id="SM00421">
    <property type="entry name" value="HTH_LUXR"/>
    <property type="match status" value="1"/>
</dbReference>
<dbReference type="SUPFAM" id="SSF46894">
    <property type="entry name" value="C-terminal effector domain of the bipartite response regulators"/>
    <property type="match status" value="1"/>
</dbReference>
<dbReference type="InterPro" id="IPR016032">
    <property type="entry name" value="Sig_transdc_resp-reg_C-effctor"/>
</dbReference>
<dbReference type="Gene3D" id="1.10.10.10">
    <property type="entry name" value="Winged helix-like DNA-binding domain superfamily/Winged helix DNA-binding domain"/>
    <property type="match status" value="1"/>
</dbReference>
<keyword evidence="2" id="KW-0238">DNA-binding</keyword>